<comment type="subcellular location">
    <subcellularLocation>
        <location evidence="1 8">Cell membrane</location>
        <topology evidence="1 8">Multi-pass membrane protein</topology>
    </subcellularLocation>
</comment>
<dbReference type="PANTHER" id="PTHR42929">
    <property type="entry name" value="INNER MEMBRANE ABC TRANSPORTER PERMEASE PROTEIN YDCU-RELATED-RELATED"/>
    <property type="match status" value="1"/>
</dbReference>
<feature type="transmembrane region" description="Helical" evidence="8">
    <location>
        <begin position="120"/>
        <end position="141"/>
    </location>
</feature>
<evidence type="ECO:0000313" key="11">
    <source>
        <dbReference type="Proteomes" id="UP000661435"/>
    </source>
</evidence>
<dbReference type="EMBL" id="JACOPP010000023">
    <property type="protein sequence ID" value="MBC5734720.1"/>
    <property type="molecule type" value="Genomic_DNA"/>
</dbReference>
<dbReference type="GO" id="GO:0005886">
    <property type="term" value="C:plasma membrane"/>
    <property type="evidence" value="ECO:0007669"/>
    <property type="project" value="UniProtKB-SubCell"/>
</dbReference>
<evidence type="ECO:0000259" key="9">
    <source>
        <dbReference type="PROSITE" id="PS50928"/>
    </source>
</evidence>
<dbReference type="CDD" id="cd06261">
    <property type="entry name" value="TM_PBP2"/>
    <property type="match status" value="1"/>
</dbReference>
<keyword evidence="7 8" id="KW-0472">Membrane</keyword>
<feature type="transmembrane region" description="Helical" evidence="8">
    <location>
        <begin position="204"/>
        <end position="225"/>
    </location>
</feature>
<comment type="similarity">
    <text evidence="2">Belongs to the binding-protein-dependent transport system permease family. CysTW subfamily.</text>
</comment>
<dbReference type="Pfam" id="PF00528">
    <property type="entry name" value="BPD_transp_1"/>
    <property type="match status" value="1"/>
</dbReference>
<organism evidence="10 11">
    <name type="scientific">Lawsonibacter hominis</name>
    <dbReference type="NCBI Taxonomy" id="2763053"/>
    <lineage>
        <taxon>Bacteria</taxon>
        <taxon>Bacillati</taxon>
        <taxon>Bacillota</taxon>
        <taxon>Clostridia</taxon>
        <taxon>Eubacteriales</taxon>
        <taxon>Oscillospiraceae</taxon>
        <taxon>Lawsonibacter</taxon>
    </lineage>
</organism>
<protein>
    <submittedName>
        <fullName evidence="10">ABC transporter permease</fullName>
    </submittedName>
</protein>
<feature type="transmembrane region" description="Helical" evidence="8">
    <location>
        <begin position="246"/>
        <end position="269"/>
    </location>
</feature>
<proteinExistence type="inferred from homology"/>
<feature type="domain" description="ABC transmembrane type-1" evidence="9">
    <location>
        <begin position="52"/>
        <end position="269"/>
    </location>
</feature>
<keyword evidence="5 8" id="KW-0812">Transmembrane</keyword>
<keyword evidence="3 8" id="KW-0813">Transport</keyword>
<feature type="transmembrane region" description="Helical" evidence="8">
    <location>
        <begin position="148"/>
        <end position="170"/>
    </location>
</feature>
<dbReference type="Proteomes" id="UP000661435">
    <property type="component" value="Unassembled WGS sequence"/>
</dbReference>
<evidence type="ECO:0000256" key="2">
    <source>
        <dbReference type="ARBA" id="ARBA00007069"/>
    </source>
</evidence>
<feature type="transmembrane region" description="Helical" evidence="8">
    <location>
        <begin position="7"/>
        <end position="31"/>
    </location>
</feature>
<dbReference type="Gene3D" id="1.10.3720.10">
    <property type="entry name" value="MetI-like"/>
    <property type="match status" value="1"/>
</dbReference>
<dbReference type="RefSeq" id="WP_186908548.1">
    <property type="nucleotide sequence ID" value="NZ_JACOPP010000023.1"/>
</dbReference>
<keyword evidence="11" id="KW-1185">Reference proteome</keyword>
<dbReference type="PROSITE" id="PS50928">
    <property type="entry name" value="ABC_TM1"/>
    <property type="match status" value="1"/>
</dbReference>
<feature type="transmembrane region" description="Helical" evidence="8">
    <location>
        <begin position="87"/>
        <end position="108"/>
    </location>
</feature>
<reference evidence="10" key="1">
    <citation type="submission" date="2020-08" db="EMBL/GenBank/DDBJ databases">
        <title>Genome public.</title>
        <authorList>
            <person name="Liu C."/>
            <person name="Sun Q."/>
        </authorList>
    </citation>
    <scope>NUCLEOTIDE SEQUENCE</scope>
    <source>
        <strain evidence="10">NSJ-51</strain>
    </source>
</reference>
<evidence type="ECO:0000256" key="1">
    <source>
        <dbReference type="ARBA" id="ARBA00004651"/>
    </source>
</evidence>
<dbReference type="AlphaFoldDB" id="A0A8J6MAS4"/>
<name>A0A8J6MAS4_9FIRM</name>
<gene>
    <name evidence="10" type="ORF">H8S57_13450</name>
</gene>
<evidence type="ECO:0000256" key="3">
    <source>
        <dbReference type="ARBA" id="ARBA00022448"/>
    </source>
</evidence>
<evidence type="ECO:0000256" key="4">
    <source>
        <dbReference type="ARBA" id="ARBA00022475"/>
    </source>
</evidence>
<evidence type="ECO:0000256" key="8">
    <source>
        <dbReference type="RuleBase" id="RU363032"/>
    </source>
</evidence>
<dbReference type="SUPFAM" id="SSF161098">
    <property type="entry name" value="MetI-like"/>
    <property type="match status" value="1"/>
</dbReference>
<feature type="transmembrane region" description="Helical" evidence="8">
    <location>
        <begin position="51"/>
        <end position="75"/>
    </location>
</feature>
<evidence type="ECO:0000256" key="5">
    <source>
        <dbReference type="ARBA" id="ARBA00022692"/>
    </source>
</evidence>
<dbReference type="InterPro" id="IPR000515">
    <property type="entry name" value="MetI-like"/>
</dbReference>
<dbReference type="PANTHER" id="PTHR42929:SF1">
    <property type="entry name" value="INNER MEMBRANE ABC TRANSPORTER PERMEASE PROTEIN YDCU-RELATED"/>
    <property type="match status" value="1"/>
</dbReference>
<evidence type="ECO:0000256" key="6">
    <source>
        <dbReference type="ARBA" id="ARBA00022989"/>
    </source>
</evidence>
<keyword evidence="6 8" id="KW-1133">Transmembrane helix</keyword>
<evidence type="ECO:0000256" key="7">
    <source>
        <dbReference type="ARBA" id="ARBA00023136"/>
    </source>
</evidence>
<keyword evidence="4" id="KW-1003">Cell membrane</keyword>
<dbReference type="InterPro" id="IPR035906">
    <property type="entry name" value="MetI-like_sf"/>
</dbReference>
<sequence length="282" mass="31024">MRNRSLAIPYVVWMAVFVIAPLLLIVVYAFTAKDGGVTLSNFSNMGQYFPAFRHSFVLAVTATVICILIGYPLAYFLSKEGVLVRKVAMMLIMLPMWMNFLLRTYAWMSLLDDNGLINQFLSGIGFFRLINTLFGTDLTCFHMINTQGAIVLGMVYNFLPFMIMPIFSVIDKIDPKVIEAAQDLGANSAMVFRKVIFPLSLPGVLSGVTMVFIPSVSTFALSRLLGGGKTLLLGDLIEMQFLGNAYNPHLGSAIALVMMVIVLVCMAVMNRFGEGEEGVAVL</sequence>
<comment type="caution">
    <text evidence="10">The sequence shown here is derived from an EMBL/GenBank/DDBJ whole genome shotgun (WGS) entry which is preliminary data.</text>
</comment>
<accession>A0A8J6MAS4</accession>
<evidence type="ECO:0000313" key="10">
    <source>
        <dbReference type="EMBL" id="MBC5734720.1"/>
    </source>
</evidence>
<dbReference type="GO" id="GO:0055085">
    <property type="term" value="P:transmembrane transport"/>
    <property type="evidence" value="ECO:0007669"/>
    <property type="project" value="InterPro"/>
</dbReference>